<name>A0A1H1WBG5_9ACTN</name>
<evidence type="ECO:0000313" key="6">
    <source>
        <dbReference type="EMBL" id="SDS93479.1"/>
    </source>
</evidence>
<accession>A0A1H1WBG5</accession>
<dbReference type="PANTHER" id="PTHR42723">
    <property type="entry name" value="CHLOROPHYLL SYNTHASE"/>
    <property type="match status" value="1"/>
</dbReference>
<feature type="transmembrane region" description="Helical" evidence="5">
    <location>
        <begin position="78"/>
        <end position="100"/>
    </location>
</feature>
<dbReference type="Pfam" id="PF01040">
    <property type="entry name" value="UbiA"/>
    <property type="match status" value="1"/>
</dbReference>
<keyword evidence="3 5" id="KW-1133">Transmembrane helix</keyword>
<evidence type="ECO:0000256" key="4">
    <source>
        <dbReference type="ARBA" id="ARBA00023136"/>
    </source>
</evidence>
<dbReference type="Gene3D" id="1.20.120.1780">
    <property type="entry name" value="UbiA prenyltransferase"/>
    <property type="match status" value="1"/>
</dbReference>
<dbReference type="CDD" id="cd13956">
    <property type="entry name" value="PT_UbiA"/>
    <property type="match status" value="1"/>
</dbReference>
<feature type="transmembrane region" description="Helical" evidence="5">
    <location>
        <begin position="230"/>
        <end position="249"/>
    </location>
</feature>
<gene>
    <name evidence="6" type="ORF">SAMN04489716_2022</name>
</gene>
<feature type="transmembrane region" description="Helical" evidence="5">
    <location>
        <begin position="135"/>
        <end position="155"/>
    </location>
</feature>
<evidence type="ECO:0000313" key="7">
    <source>
        <dbReference type="Proteomes" id="UP000198688"/>
    </source>
</evidence>
<dbReference type="Proteomes" id="UP000198688">
    <property type="component" value="Chromosome I"/>
</dbReference>
<keyword evidence="7" id="KW-1185">Reference proteome</keyword>
<evidence type="ECO:0000256" key="5">
    <source>
        <dbReference type="SAM" id="Phobius"/>
    </source>
</evidence>
<keyword evidence="6" id="KW-0808">Transferase</keyword>
<dbReference type="EMBL" id="LT629758">
    <property type="protein sequence ID" value="SDS93479.1"/>
    <property type="molecule type" value="Genomic_DNA"/>
</dbReference>
<dbReference type="STRING" id="113562.SAMN04489716_2022"/>
<keyword evidence="2 5" id="KW-0812">Transmembrane</keyword>
<dbReference type="InterPro" id="IPR000537">
    <property type="entry name" value="UbiA_prenyltransferase"/>
</dbReference>
<dbReference type="Gene3D" id="1.10.357.140">
    <property type="entry name" value="UbiA prenyltransferase"/>
    <property type="match status" value="1"/>
</dbReference>
<dbReference type="GO" id="GO:0016020">
    <property type="term" value="C:membrane"/>
    <property type="evidence" value="ECO:0007669"/>
    <property type="project" value="UniProtKB-SubCell"/>
</dbReference>
<evidence type="ECO:0000256" key="3">
    <source>
        <dbReference type="ARBA" id="ARBA00022989"/>
    </source>
</evidence>
<reference evidence="6 7" key="1">
    <citation type="submission" date="2016-10" db="EMBL/GenBank/DDBJ databases">
        <authorList>
            <person name="de Groot N.N."/>
        </authorList>
    </citation>
    <scope>NUCLEOTIDE SEQUENCE [LARGE SCALE GENOMIC DNA]</scope>
    <source>
        <strain evidence="6 7">DSM 43941</strain>
    </source>
</reference>
<dbReference type="InterPro" id="IPR050475">
    <property type="entry name" value="Prenyltransferase_related"/>
</dbReference>
<feature type="transmembrane region" description="Helical" evidence="5">
    <location>
        <begin position="273"/>
        <end position="299"/>
    </location>
</feature>
<dbReference type="AlphaFoldDB" id="A0A1H1WBG5"/>
<feature type="transmembrane region" description="Helical" evidence="5">
    <location>
        <begin position="16"/>
        <end position="36"/>
    </location>
</feature>
<proteinExistence type="predicted"/>
<comment type="subcellular location">
    <subcellularLocation>
        <location evidence="1">Membrane</location>
        <topology evidence="1">Multi-pass membrane protein</topology>
    </subcellularLocation>
</comment>
<protein>
    <submittedName>
        <fullName evidence="6">4-hydroxybenzoate polyprenyltransferase</fullName>
    </submittedName>
</protein>
<dbReference type="OrthoDB" id="2908954at2"/>
<dbReference type="GO" id="GO:0016765">
    <property type="term" value="F:transferase activity, transferring alkyl or aryl (other than methyl) groups"/>
    <property type="evidence" value="ECO:0007669"/>
    <property type="project" value="InterPro"/>
</dbReference>
<evidence type="ECO:0000256" key="1">
    <source>
        <dbReference type="ARBA" id="ARBA00004141"/>
    </source>
</evidence>
<evidence type="ECO:0000256" key="2">
    <source>
        <dbReference type="ARBA" id="ARBA00022692"/>
    </source>
</evidence>
<feature type="transmembrane region" description="Helical" evidence="5">
    <location>
        <begin position="106"/>
        <end position="123"/>
    </location>
</feature>
<organism evidence="6 7">
    <name type="scientific">Actinoplanes derwentensis</name>
    <dbReference type="NCBI Taxonomy" id="113562"/>
    <lineage>
        <taxon>Bacteria</taxon>
        <taxon>Bacillati</taxon>
        <taxon>Actinomycetota</taxon>
        <taxon>Actinomycetes</taxon>
        <taxon>Micromonosporales</taxon>
        <taxon>Micromonosporaceae</taxon>
        <taxon>Actinoplanes</taxon>
    </lineage>
</organism>
<dbReference type="PANTHER" id="PTHR42723:SF1">
    <property type="entry name" value="CHLOROPHYLL SYNTHASE, CHLOROPLASTIC"/>
    <property type="match status" value="1"/>
</dbReference>
<sequence length="323" mass="33638">MVTLVVHLRTWRPYTLWYIGLVGLAGAALAGTGEWWRLAAAWAAPTVGWIGGHYLSDWFDRDLDAIAKPHRPIPSGMLPARTALACGIGCLTAVVVLSIAGGWRTLAVAVAAAAAIVSYGYVLKARGIAGNLVRGLLGALTLLYGAALGGSLSGWPLALLTAAFWAHDTASNLVGTLRDIDGDRAGGYRTVPVQFGIRAAFTIAVALYAVTVAAALAAGLAADPGPRQSAFLSGLVLTALAGAAAFTVAGRRRHPLTARAALRAHEILVLERVWFAATVVALGLGIVPALIAVIPLLMLTWWTQGVMRSGYEFGTRAPAPAHR</sequence>
<dbReference type="InterPro" id="IPR044878">
    <property type="entry name" value="UbiA_sf"/>
</dbReference>
<keyword evidence="4 5" id="KW-0472">Membrane</keyword>
<feature type="transmembrane region" description="Helical" evidence="5">
    <location>
        <begin position="195"/>
        <end position="218"/>
    </location>
</feature>